<evidence type="ECO:0000256" key="3">
    <source>
        <dbReference type="ARBA" id="ARBA00022692"/>
    </source>
</evidence>
<dbReference type="GO" id="GO:0042910">
    <property type="term" value="F:xenobiotic transmembrane transporter activity"/>
    <property type="evidence" value="ECO:0007669"/>
    <property type="project" value="InterPro"/>
</dbReference>
<dbReference type="InterPro" id="IPR002528">
    <property type="entry name" value="MATE_fam"/>
</dbReference>
<feature type="transmembrane region" description="Helical" evidence="6">
    <location>
        <begin position="33"/>
        <end position="55"/>
    </location>
</feature>
<keyword evidence="4 6" id="KW-1133">Transmembrane helix</keyword>
<dbReference type="NCBIfam" id="TIGR00797">
    <property type="entry name" value="matE"/>
    <property type="match status" value="1"/>
</dbReference>
<evidence type="ECO:0000313" key="8">
    <source>
        <dbReference type="Proteomes" id="UP001231189"/>
    </source>
</evidence>
<reference evidence="7" key="1">
    <citation type="submission" date="2023-07" db="EMBL/GenBank/DDBJ databases">
        <title>A chromosome-level genome assembly of Lolium multiflorum.</title>
        <authorList>
            <person name="Chen Y."/>
            <person name="Copetti D."/>
            <person name="Kolliker R."/>
            <person name="Studer B."/>
        </authorList>
    </citation>
    <scope>NUCLEOTIDE SEQUENCE</scope>
    <source>
        <strain evidence="7">02402/16</strain>
        <tissue evidence="7">Leaf</tissue>
    </source>
</reference>
<feature type="transmembrane region" description="Helical" evidence="6">
    <location>
        <begin position="61"/>
        <end position="81"/>
    </location>
</feature>
<dbReference type="GO" id="GO:0015297">
    <property type="term" value="F:antiporter activity"/>
    <property type="evidence" value="ECO:0007669"/>
    <property type="project" value="InterPro"/>
</dbReference>
<comment type="caution">
    <text evidence="7">The sequence shown here is derived from an EMBL/GenBank/DDBJ whole genome shotgun (WGS) entry which is preliminary data.</text>
</comment>
<keyword evidence="8" id="KW-1185">Reference proteome</keyword>
<dbReference type="CDD" id="cd13132">
    <property type="entry name" value="MATE_eukaryotic"/>
    <property type="match status" value="1"/>
</dbReference>
<keyword evidence="5 6" id="KW-0472">Membrane</keyword>
<evidence type="ECO:0000256" key="1">
    <source>
        <dbReference type="ARBA" id="ARBA00004141"/>
    </source>
</evidence>
<sequence>MELSMERPHPSPSGKGTALLQQVASEAKKQVRLAVPLIVGCLLQNVIQMISVMFVGHLGELALASASMATSFAIVTGFSFLTGMSCSLETLCGQAFGASQDHMLGVYTQRAMVVLGLASVPIAAVWANTGWILLRLGQDPEIAAGAGLYIRWMLPSLLFYGWLQCHVRFLQTQKIVVPMMVSSGVTAAIHVLVCWALVYKLGMGIKGAAVANAISFLVNVSILALYVRFSPSCKTTWTGFSCEAFHDIPAFLKLAVPSAMMVCMEWWSFEVMVLLGGLLPNPKLSTAVLSICLNTNSIVCTVPNGLSSSISTRVSNELGAGRPRAALLAARVVMLLAFLVGTSEGILLILVRNLLGLAYSKDQEVVAYVAKMMFILAPSVLFDGLQYVLSGIVRGCGRQKIGALVNFVAYYLLGIPAALVFTFVCHLGVLGLWLGILIGMVAQMLLLLVISFGTNNWEKQAIDAKDRIFTSSPAEP</sequence>
<feature type="transmembrane region" description="Helical" evidence="6">
    <location>
        <begin position="328"/>
        <end position="350"/>
    </location>
</feature>
<dbReference type="EMBL" id="JAUUTY010000737">
    <property type="protein sequence ID" value="KAK1590653.1"/>
    <property type="molecule type" value="Genomic_DNA"/>
</dbReference>
<feature type="transmembrane region" description="Helical" evidence="6">
    <location>
        <begin position="175"/>
        <end position="198"/>
    </location>
</feature>
<feature type="transmembrane region" description="Helical" evidence="6">
    <location>
        <begin position="430"/>
        <end position="450"/>
    </location>
</feature>
<comment type="subcellular location">
    <subcellularLocation>
        <location evidence="1">Membrane</location>
        <topology evidence="1">Multi-pass membrane protein</topology>
    </subcellularLocation>
</comment>
<evidence type="ECO:0000256" key="5">
    <source>
        <dbReference type="ARBA" id="ARBA00023136"/>
    </source>
</evidence>
<accession>A0AAD8PYX0</accession>
<dbReference type="Pfam" id="PF01554">
    <property type="entry name" value="MatE"/>
    <property type="match status" value="2"/>
</dbReference>
<dbReference type="GO" id="GO:0016020">
    <property type="term" value="C:membrane"/>
    <property type="evidence" value="ECO:0007669"/>
    <property type="project" value="UniProtKB-SubCell"/>
</dbReference>
<dbReference type="Proteomes" id="UP001231189">
    <property type="component" value="Unassembled WGS sequence"/>
</dbReference>
<feature type="transmembrane region" description="Helical" evidence="6">
    <location>
        <begin position="365"/>
        <end position="389"/>
    </location>
</feature>
<dbReference type="PANTHER" id="PTHR11206">
    <property type="entry name" value="MULTIDRUG RESISTANCE PROTEIN"/>
    <property type="match status" value="1"/>
</dbReference>
<feature type="transmembrane region" description="Helical" evidence="6">
    <location>
        <begin position="401"/>
        <end position="424"/>
    </location>
</feature>
<keyword evidence="3 6" id="KW-0812">Transmembrane</keyword>
<dbReference type="GO" id="GO:1990961">
    <property type="term" value="P:xenobiotic detoxification by transmembrane export across the plasma membrane"/>
    <property type="evidence" value="ECO:0007669"/>
    <property type="project" value="InterPro"/>
</dbReference>
<dbReference type="InterPro" id="IPR045069">
    <property type="entry name" value="MATE_euk"/>
</dbReference>
<evidence type="ECO:0000313" key="7">
    <source>
        <dbReference type="EMBL" id="KAK1590653.1"/>
    </source>
</evidence>
<evidence type="ECO:0000256" key="2">
    <source>
        <dbReference type="ARBA" id="ARBA00010199"/>
    </source>
</evidence>
<comment type="similarity">
    <text evidence="2 6">Belongs to the multi antimicrobial extrusion (MATE) (TC 2.A.66.1) family.</text>
</comment>
<gene>
    <name evidence="7" type="ORF">QYE76_059282</name>
</gene>
<name>A0AAD8PYX0_LOLMU</name>
<evidence type="ECO:0000256" key="6">
    <source>
        <dbReference type="RuleBase" id="RU004914"/>
    </source>
</evidence>
<dbReference type="AlphaFoldDB" id="A0AAD8PYX0"/>
<organism evidence="7 8">
    <name type="scientific">Lolium multiflorum</name>
    <name type="common">Italian ryegrass</name>
    <name type="synonym">Lolium perenne subsp. multiflorum</name>
    <dbReference type="NCBI Taxonomy" id="4521"/>
    <lineage>
        <taxon>Eukaryota</taxon>
        <taxon>Viridiplantae</taxon>
        <taxon>Streptophyta</taxon>
        <taxon>Embryophyta</taxon>
        <taxon>Tracheophyta</taxon>
        <taxon>Spermatophyta</taxon>
        <taxon>Magnoliopsida</taxon>
        <taxon>Liliopsida</taxon>
        <taxon>Poales</taxon>
        <taxon>Poaceae</taxon>
        <taxon>BOP clade</taxon>
        <taxon>Pooideae</taxon>
        <taxon>Poodae</taxon>
        <taxon>Poeae</taxon>
        <taxon>Poeae Chloroplast Group 2 (Poeae type)</taxon>
        <taxon>Loliodinae</taxon>
        <taxon>Loliinae</taxon>
        <taxon>Lolium</taxon>
    </lineage>
</organism>
<evidence type="ECO:0000256" key="4">
    <source>
        <dbReference type="ARBA" id="ARBA00022989"/>
    </source>
</evidence>
<feature type="transmembrane region" description="Helical" evidence="6">
    <location>
        <begin position="210"/>
        <end position="229"/>
    </location>
</feature>
<feature type="transmembrane region" description="Helical" evidence="6">
    <location>
        <begin position="146"/>
        <end position="163"/>
    </location>
</feature>
<proteinExistence type="inferred from homology"/>
<feature type="transmembrane region" description="Helical" evidence="6">
    <location>
        <begin position="112"/>
        <end position="134"/>
    </location>
</feature>
<protein>
    <recommendedName>
        <fullName evidence="6">Protein DETOXIFICATION</fullName>
    </recommendedName>
    <alternativeName>
        <fullName evidence="6">Multidrug and toxic compound extrusion protein</fullName>
    </alternativeName>
</protein>